<feature type="region of interest" description="Disordered" evidence="8">
    <location>
        <begin position="824"/>
        <end position="855"/>
    </location>
</feature>
<protein>
    <recommendedName>
        <fullName evidence="7">ATP-dependent DNA helicase</fullName>
        <ecNumber evidence="7">5.6.2.4</ecNumber>
    </recommendedName>
</protein>
<evidence type="ECO:0000256" key="8">
    <source>
        <dbReference type="SAM" id="MobiDB-lite"/>
    </source>
</evidence>
<evidence type="ECO:0000259" key="10">
    <source>
        <dbReference type="PROSITE" id="PS51194"/>
    </source>
</evidence>
<evidence type="ECO:0000313" key="12">
    <source>
        <dbReference type="Proteomes" id="UP000291116"/>
    </source>
</evidence>
<dbReference type="InterPro" id="IPR011545">
    <property type="entry name" value="DEAD/DEAH_box_helicase_dom"/>
</dbReference>
<comment type="subcellular location">
    <subcellularLocation>
        <location evidence="7">Nucleus</location>
    </subcellularLocation>
</comment>
<feature type="domain" description="Helicase C-terminal" evidence="10">
    <location>
        <begin position="441"/>
        <end position="606"/>
    </location>
</feature>
<dbReference type="PROSITE" id="PS51192">
    <property type="entry name" value="HELICASE_ATP_BIND_1"/>
    <property type="match status" value="1"/>
</dbReference>
<dbReference type="OrthoDB" id="10261556at2759"/>
<evidence type="ECO:0000256" key="3">
    <source>
        <dbReference type="ARBA" id="ARBA00022801"/>
    </source>
</evidence>
<feature type="region of interest" description="Disordered" evidence="8">
    <location>
        <begin position="790"/>
        <end position="811"/>
    </location>
</feature>
<name>A0A448YY24_9STRA</name>
<comment type="similarity">
    <text evidence="1 7">Belongs to the helicase family. RecQ subfamily.</text>
</comment>
<dbReference type="Pfam" id="PF16124">
    <property type="entry name" value="RecQ_Zn_bind"/>
    <property type="match status" value="1"/>
</dbReference>
<feature type="compositionally biased region" description="Low complexity" evidence="8">
    <location>
        <begin position="61"/>
        <end position="71"/>
    </location>
</feature>
<dbReference type="SMART" id="SM00490">
    <property type="entry name" value="HELICc"/>
    <property type="match status" value="1"/>
</dbReference>
<proteinExistence type="inferred from homology"/>
<keyword evidence="4 7" id="KW-0347">Helicase</keyword>
<dbReference type="AlphaFoldDB" id="A0A448YY24"/>
<keyword evidence="12" id="KW-1185">Reference proteome</keyword>
<dbReference type="GO" id="GO:0016887">
    <property type="term" value="F:ATP hydrolysis activity"/>
    <property type="evidence" value="ECO:0007669"/>
    <property type="project" value="RHEA"/>
</dbReference>
<dbReference type="GO" id="GO:0005634">
    <property type="term" value="C:nucleus"/>
    <property type="evidence" value="ECO:0007669"/>
    <property type="project" value="UniProtKB-SubCell"/>
</dbReference>
<feature type="compositionally biased region" description="Low complexity" evidence="8">
    <location>
        <begin position="149"/>
        <end position="162"/>
    </location>
</feature>
<dbReference type="CDD" id="cd17920">
    <property type="entry name" value="DEXHc_RecQ"/>
    <property type="match status" value="1"/>
</dbReference>
<evidence type="ECO:0000256" key="5">
    <source>
        <dbReference type="ARBA" id="ARBA00022840"/>
    </source>
</evidence>
<dbReference type="PANTHER" id="PTHR13710">
    <property type="entry name" value="DNA HELICASE RECQ FAMILY MEMBER"/>
    <property type="match status" value="1"/>
</dbReference>
<reference evidence="11 12" key="1">
    <citation type="submission" date="2019-01" db="EMBL/GenBank/DDBJ databases">
        <authorList>
            <person name="Ferrante I. M."/>
        </authorList>
    </citation>
    <scope>NUCLEOTIDE SEQUENCE [LARGE SCALE GENOMIC DNA]</scope>
    <source>
        <strain evidence="11 12">B856</strain>
    </source>
</reference>
<keyword evidence="2 7" id="KW-0547">Nucleotide-binding</keyword>
<evidence type="ECO:0000256" key="7">
    <source>
        <dbReference type="RuleBase" id="RU364117"/>
    </source>
</evidence>
<feature type="region of interest" description="Disordered" evidence="8">
    <location>
        <begin position="659"/>
        <end position="681"/>
    </location>
</feature>
<keyword evidence="7" id="KW-0539">Nucleus</keyword>
<dbReference type="InterPro" id="IPR027417">
    <property type="entry name" value="P-loop_NTPase"/>
</dbReference>
<dbReference type="InterPro" id="IPR001650">
    <property type="entry name" value="Helicase_C-like"/>
</dbReference>
<dbReference type="Proteomes" id="UP000291116">
    <property type="component" value="Unassembled WGS sequence"/>
</dbReference>
<dbReference type="InterPro" id="IPR032284">
    <property type="entry name" value="RecQ_Zn-bd"/>
</dbReference>
<feature type="domain" description="Helicase ATP-binding" evidence="9">
    <location>
        <begin position="205"/>
        <end position="417"/>
    </location>
</feature>
<dbReference type="PANTHER" id="PTHR13710:SF155">
    <property type="entry name" value="ATP-DEPENDENT DNA HELICASE Q-LIKE 3"/>
    <property type="match status" value="1"/>
</dbReference>
<dbReference type="SUPFAM" id="SSF52540">
    <property type="entry name" value="P-loop containing nucleoside triphosphate hydrolases"/>
    <property type="match status" value="1"/>
</dbReference>
<organism evidence="11 12">
    <name type="scientific">Pseudo-nitzschia multistriata</name>
    <dbReference type="NCBI Taxonomy" id="183589"/>
    <lineage>
        <taxon>Eukaryota</taxon>
        <taxon>Sar</taxon>
        <taxon>Stramenopiles</taxon>
        <taxon>Ochrophyta</taxon>
        <taxon>Bacillariophyta</taxon>
        <taxon>Bacillariophyceae</taxon>
        <taxon>Bacillariophycidae</taxon>
        <taxon>Bacillariales</taxon>
        <taxon>Bacillariaceae</taxon>
        <taxon>Pseudo-nitzschia</taxon>
    </lineage>
</organism>
<evidence type="ECO:0000313" key="11">
    <source>
        <dbReference type="EMBL" id="VEU34757.1"/>
    </source>
</evidence>
<dbReference type="Pfam" id="PF00270">
    <property type="entry name" value="DEAD"/>
    <property type="match status" value="2"/>
</dbReference>
<dbReference type="EMBL" id="CAACVS010000037">
    <property type="protein sequence ID" value="VEU34757.1"/>
    <property type="molecule type" value="Genomic_DNA"/>
</dbReference>
<keyword evidence="5 7" id="KW-0067">ATP-binding</keyword>
<evidence type="ECO:0000256" key="6">
    <source>
        <dbReference type="ARBA" id="ARBA00034617"/>
    </source>
</evidence>
<accession>A0A448YY24</accession>
<dbReference type="Pfam" id="PF00271">
    <property type="entry name" value="Helicase_C"/>
    <property type="match status" value="1"/>
</dbReference>
<evidence type="ECO:0000256" key="4">
    <source>
        <dbReference type="ARBA" id="ARBA00022806"/>
    </source>
</evidence>
<comment type="catalytic activity">
    <reaction evidence="6 7">
        <text>Couples ATP hydrolysis with the unwinding of duplex DNA by translocating in the 3'-5' direction.</text>
        <dbReference type="EC" id="5.6.2.4"/>
    </reaction>
</comment>
<keyword evidence="3 7" id="KW-0378">Hydrolase</keyword>
<dbReference type="GO" id="GO:0009378">
    <property type="term" value="F:four-way junction helicase activity"/>
    <property type="evidence" value="ECO:0007669"/>
    <property type="project" value="TreeGrafter"/>
</dbReference>
<feature type="region of interest" description="Disordered" evidence="8">
    <location>
        <begin position="57"/>
        <end position="162"/>
    </location>
</feature>
<dbReference type="Gene3D" id="3.40.50.300">
    <property type="entry name" value="P-loop containing nucleotide triphosphate hydrolases"/>
    <property type="match status" value="2"/>
</dbReference>
<dbReference type="CDD" id="cd18794">
    <property type="entry name" value="SF2_C_RecQ"/>
    <property type="match status" value="1"/>
</dbReference>
<gene>
    <name evidence="11" type="ORF">PSNMU_V1.4_AUG-EV-PASAV3_0014870</name>
</gene>
<feature type="region of interest" description="Disordered" evidence="8">
    <location>
        <begin position="752"/>
        <end position="772"/>
    </location>
</feature>
<dbReference type="GO" id="GO:0043138">
    <property type="term" value="F:3'-5' DNA helicase activity"/>
    <property type="evidence" value="ECO:0007669"/>
    <property type="project" value="UniProtKB-EC"/>
</dbReference>
<evidence type="ECO:0000256" key="2">
    <source>
        <dbReference type="ARBA" id="ARBA00022741"/>
    </source>
</evidence>
<evidence type="ECO:0000256" key="1">
    <source>
        <dbReference type="ARBA" id="ARBA00005446"/>
    </source>
</evidence>
<dbReference type="GO" id="GO:0003676">
    <property type="term" value="F:nucleic acid binding"/>
    <property type="evidence" value="ECO:0007669"/>
    <property type="project" value="InterPro"/>
</dbReference>
<dbReference type="SMART" id="SM00487">
    <property type="entry name" value="DEXDc"/>
    <property type="match status" value="1"/>
</dbReference>
<evidence type="ECO:0000259" key="9">
    <source>
        <dbReference type="PROSITE" id="PS51192"/>
    </source>
</evidence>
<dbReference type="GO" id="GO:0000724">
    <property type="term" value="P:double-strand break repair via homologous recombination"/>
    <property type="evidence" value="ECO:0007669"/>
    <property type="project" value="TreeGrafter"/>
</dbReference>
<dbReference type="NCBIfam" id="TIGR00614">
    <property type="entry name" value="recQ_fam"/>
    <property type="match status" value="1"/>
</dbReference>
<feature type="compositionally biased region" description="Basic and acidic residues" evidence="8">
    <location>
        <begin position="752"/>
        <end position="763"/>
    </location>
</feature>
<sequence length="855" mass="93845">MVWSCFYCTYDNDNDATTQCDLCGMPGNRVSKNKNKAEKDGKAKAAQTNAADVVDLTTTSPRNGRNQPRQRPVLDLASTGSDPLLPSRKRKAPFGNGSQSNPSESRTKSPKLEACVSNRVSVLGRRQPPKPPKRREPQPQASQRQSTLPFSSQSGDSSSPFSHGHVFCHTLRKAEPAIGDTEVRRVLRTVFGLESLRPNLQPLAIRCALEGKSQMVVLATGGGKSLCYQLPACLLGGVTVVISPLLALMKDQVEALLQKGIPAACINSSQTEKENKAILERLVPALYPRSLGRGTAATKKTEGGGGGSSKNNRIENENVAVALAQPAVLLYVTPESIQTERMRAVLKTLYKEQRLTLFAVDEAHCLSSWGHDFRSSYRKLNYLRTTFPETICMALTATATPKVIEDIRSELSLPKSNLHIGSFDRPNIFYKVKYKDALDNPLKELVKIVTKRHNSASECSGIVYVHKREDTAMIARAISRAGITASAYHAGLKKADRIAVQDGWSSGDIKVAVATVAFGMGIDRHCVRYVIHWNLPKTVEGFYQEAGRAGRDGLPSHSYLFYAPEDVIKYKYLIRMQGGKKNASAAEELRAEKNTERKLGQLEEMQDYCTKAKCRRNVLIKHFGGKPVDCKKTCDFCANPKKVERSMHASAAIKDVRRQQKGFAGRGKKAGGKGKEPWNGQWDRPHGDFGNEDNIANDWGDNCLMAGDLRITGPLGGDSEDFNPSFASNKLPGKGFSKASDILSKYEAIEGRYGGDSRDDPPKNKSTSINIPEHLRASLKAASDFTTANNIASKKKVTKPLKSSDHANNAKQIEERLAKLKAAREERLKSFQAKTRAKPAPPPPAPLSFGSRKRK</sequence>
<dbReference type="GO" id="GO:0005737">
    <property type="term" value="C:cytoplasm"/>
    <property type="evidence" value="ECO:0007669"/>
    <property type="project" value="TreeGrafter"/>
</dbReference>
<dbReference type="GO" id="GO:0005694">
    <property type="term" value="C:chromosome"/>
    <property type="evidence" value="ECO:0007669"/>
    <property type="project" value="TreeGrafter"/>
</dbReference>
<dbReference type="InterPro" id="IPR004589">
    <property type="entry name" value="DNA_helicase_ATP-dep_RecQ"/>
</dbReference>
<dbReference type="InterPro" id="IPR014001">
    <property type="entry name" value="Helicase_ATP-bd"/>
</dbReference>
<dbReference type="PROSITE" id="PS51194">
    <property type="entry name" value="HELICASE_CTER"/>
    <property type="match status" value="1"/>
</dbReference>
<dbReference type="GO" id="GO:0005524">
    <property type="term" value="F:ATP binding"/>
    <property type="evidence" value="ECO:0007669"/>
    <property type="project" value="UniProtKB-KW"/>
</dbReference>
<dbReference type="EC" id="5.6.2.4" evidence="7"/>
<comment type="catalytic activity">
    <reaction evidence="7">
        <text>ATP + H2O = ADP + phosphate + H(+)</text>
        <dbReference type="Rhea" id="RHEA:13065"/>
        <dbReference type="ChEBI" id="CHEBI:15377"/>
        <dbReference type="ChEBI" id="CHEBI:15378"/>
        <dbReference type="ChEBI" id="CHEBI:30616"/>
        <dbReference type="ChEBI" id="CHEBI:43474"/>
        <dbReference type="ChEBI" id="CHEBI:456216"/>
    </reaction>
</comment>